<dbReference type="AlphaFoldDB" id="A0A146K0K8"/>
<name>A0A146K0K8_9EUKA</name>
<protein>
    <submittedName>
        <fullName evidence="2">Uncharacterized protein</fullName>
    </submittedName>
</protein>
<sequence>IRQKLQSTQHQQQFLIDQLHLYLHSQSALSAALSKLQNDPRVPELQLTIPAQIDHKSFFSTLQGLKSDFKQFSKRYPGDLKLIEKELHSSFQHLSKLYNTVFKLNTRHFPNKHFQNLQTRFREHETLQNAALVGVKALFDRQNDISFRLNSFFDSLNAALQNSLSKMRYQNQLFPDVSEVQYQIVIPSTPNFKQAMHVTDLESLVEQDFIFKQSIMIEDFEPQTPMTLRTGQKVQAQHSKNQVQNALKKPQNTQNTVNKQIQLSDKPKAKDKLYYNKGSPKDIQKEKAKVQKSDSKNLKPKQKSPIQSPRKIEKPKPKGAAWTVDF</sequence>
<dbReference type="EMBL" id="GDID01007487">
    <property type="protein sequence ID" value="JAP89119.1"/>
    <property type="molecule type" value="Transcribed_RNA"/>
</dbReference>
<organism evidence="2">
    <name type="scientific">Trepomonas sp. PC1</name>
    <dbReference type="NCBI Taxonomy" id="1076344"/>
    <lineage>
        <taxon>Eukaryota</taxon>
        <taxon>Metamonada</taxon>
        <taxon>Diplomonadida</taxon>
        <taxon>Hexamitidae</taxon>
        <taxon>Hexamitinae</taxon>
        <taxon>Trepomonas</taxon>
    </lineage>
</organism>
<gene>
    <name evidence="2" type="ORF">TPC1_31386</name>
</gene>
<feature type="compositionally biased region" description="Basic and acidic residues" evidence="1">
    <location>
        <begin position="265"/>
        <end position="297"/>
    </location>
</feature>
<evidence type="ECO:0000256" key="1">
    <source>
        <dbReference type="SAM" id="MobiDB-lite"/>
    </source>
</evidence>
<accession>A0A146K0K8</accession>
<feature type="compositionally biased region" description="Polar residues" evidence="1">
    <location>
        <begin position="237"/>
        <end position="263"/>
    </location>
</feature>
<feature type="non-terminal residue" evidence="2">
    <location>
        <position position="1"/>
    </location>
</feature>
<reference evidence="2" key="1">
    <citation type="submission" date="2015-07" db="EMBL/GenBank/DDBJ databases">
        <title>Adaptation to a free-living lifestyle via gene acquisitions in the diplomonad Trepomonas sp. PC1.</title>
        <authorList>
            <person name="Xu F."/>
            <person name="Jerlstrom-Hultqvist J."/>
            <person name="Kolisko M."/>
            <person name="Simpson A.G.B."/>
            <person name="Roger A.J."/>
            <person name="Svard S.G."/>
            <person name="Andersson J.O."/>
        </authorList>
    </citation>
    <scope>NUCLEOTIDE SEQUENCE</scope>
    <source>
        <strain evidence="2">PC1</strain>
    </source>
</reference>
<feature type="region of interest" description="Disordered" evidence="1">
    <location>
        <begin position="237"/>
        <end position="326"/>
    </location>
</feature>
<proteinExistence type="predicted"/>
<evidence type="ECO:0000313" key="2">
    <source>
        <dbReference type="EMBL" id="JAP89119.1"/>
    </source>
</evidence>